<dbReference type="Proteomes" id="UP001235849">
    <property type="component" value="Unassembled WGS sequence"/>
</dbReference>
<dbReference type="RefSeq" id="WP_283768315.1">
    <property type="nucleotide sequence ID" value="NZ_JAQOSO010000096.1"/>
</dbReference>
<evidence type="ECO:0000313" key="1">
    <source>
        <dbReference type="EMBL" id="MDJ1176026.1"/>
    </source>
</evidence>
<accession>A0ABT7BA40</accession>
<reference evidence="1 2" key="1">
    <citation type="submission" date="2023-01" db="EMBL/GenBank/DDBJ databases">
        <title>Novel diversity within Roseofilum (Cyanobacteria; Desertifilaceae) from marine benthic mats with descriptions of four novel species.</title>
        <authorList>
            <person name="Wang Y."/>
            <person name="Berthold D.E."/>
            <person name="Hu J."/>
            <person name="Lefler F.W."/>
            <person name="Laughinghouse H.D. IV."/>
        </authorList>
    </citation>
    <scope>NUCLEOTIDE SEQUENCE [LARGE SCALE GENOMIC DNA]</scope>
    <source>
        <strain evidence="1 2">BLCC-M114</strain>
    </source>
</reference>
<dbReference type="EMBL" id="JAQOSO010000096">
    <property type="protein sequence ID" value="MDJ1176026.1"/>
    <property type="molecule type" value="Genomic_DNA"/>
</dbReference>
<name>A0ABT7BA40_9CYAN</name>
<comment type="caution">
    <text evidence="1">The sequence shown here is derived from an EMBL/GenBank/DDBJ whole genome shotgun (WGS) entry which is preliminary data.</text>
</comment>
<evidence type="ECO:0000313" key="2">
    <source>
        <dbReference type="Proteomes" id="UP001235849"/>
    </source>
</evidence>
<organism evidence="1 2">
    <name type="scientific">Roseofilum capinflatum BLCC-M114</name>
    <dbReference type="NCBI Taxonomy" id="3022440"/>
    <lineage>
        <taxon>Bacteria</taxon>
        <taxon>Bacillati</taxon>
        <taxon>Cyanobacteriota</taxon>
        <taxon>Cyanophyceae</taxon>
        <taxon>Desertifilales</taxon>
        <taxon>Desertifilaceae</taxon>
        <taxon>Roseofilum</taxon>
        <taxon>Roseofilum capinflatum</taxon>
    </lineage>
</organism>
<sequence>MFIATLFIAMDAYLNPIQQLLTCPDGDEGRILNENREWVNGEFLLVCEIIAEQMEQEGRENEAQWLRQLVRKVSRREA</sequence>
<proteinExistence type="predicted"/>
<gene>
    <name evidence="1" type="ORF">PMG25_18225</name>
</gene>
<protein>
    <submittedName>
        <fullName evidence="1">Uncharacterized protein</fullName>
    </submittedName>
</protein>
<keyword evidence="2" id="KW-1185">Reference proteome</keyword>